<feature type="chain" id="PRO_5030940837" description="Alpha-(1,6)-fucosyltransferase N- and catalytic domain-containing protein" evidence="1">
    <location>
        <begin position="19"/>
        <end position="584"/>
    </location>
</feature>
<dbReference type="GO" id="GO:0006487">
    <property type="term" value="P:protein N-linked glycosylation"/>
    <property type="evidence" value="ECO:0007669"/>
    <property type="project" value="TreeGrafter"/>
</dbReference>
<protein>
    <recommendedName>
        <fullName evidence="2">Alpha-(1,6)-fucosyltransferase N- and catalytic domain-containing protein</fullName>
    </recommendedName>
</protein>
<dbReference type="SUPFAM" id="SSF48452">
    <property type="entry name" value="TPR-like"/>
    <property type="match status" value="1"/>
</dbReference>
<dbReference type="GO" id="GO:0046921">
    <property type="term" value="F:alpha-(1-&gt;6)-fucosyltransferase activity"/>
    <property type="evidence" value="ECO:0007669"/>
    <property type="project" value="TreeGrafter"/>
</dbReference>
<organism evidence="3">
    <name type="scientific">Guillardia theta</name>
    <name type="common">Cryptophyte</name>
    <name type="synonym">Cryptomonas phi</name>
    <dbReference type="NCBI Taxonomy" id="55529"/>
    <lineage>
        <taxon>Eukaryota</taxon>
        <taxon>Cryptophyceae</taxon>
        <taxon>Pyrenomonadales</taxon>
        <taxon>Geminigeraceae</taxon>
        <taxon>Guillardia</taxon>
    </lineage>
</organism>
<feature type="signal peptide" evidence="1">
    <location>
        <begin position="1"/>
        <end position="18"/>
    </location>
</feature>
<keyword evidence="1" id="KW-0732">Signal</keyword>
<dbReference type="Gene3D" id="3.40.50.11350">
    <property type="match status" value="1"/>
</dbReference>
<accession>A0A7S4PMK4</accession>
<feature type="domain" description="Alpha-(1,6)-fucosyltransferase N- and catalytic" evidence="2">
    <location>
        <begin position="236"/>
        <end position="565"/>
    </location>
</feature>
<dbReference type="PANTHER" id="PTHR13132:SF29">
    <property type="entry name" value="ALPHA-(1,6)-FUCOSYLTRANSFERASE"/>
    <property type="match status" value="1"/>
</dbReference>
<reference evidence="3" key="1">
    <citation type="submission" date="2021-01" db="EMBL/GenBank/DDBJ databases">
        <authorList>
            <person name="Corre E."/>
            <person name="Pelletier E."/>
            <person name="Niang G."/>
            <person name="Scheremetjew M."/>
            <person name="Finn R."/>
            <person name="Kale V."/>
            <person name="Holt S."/>
            <person name="Cochrane G."/>
            <person name="Meng A."/>
            <person name="Brown T."/>
            <person name="Cohen L."/>
        </authorList>
    </citation>
    <scope>NUCLEOTIDE SEQUENCE</scope>
    <source>
        <strain evidence="3">CCMP 2712</strain>
    </source>
</reference>
<dbReference type="InterPro" id="IPR011990">
    <property type="entry name" value="TPR-like_helical_dom_sf"/>
</dbReference>
<evidence type="ECO:0000259" key="2">
    <source>
        <dbReference type="Pfam" id="PF19745"/>
    </source>
</evidence>
<evidence type="ECO:0000256" key="1">
    <source>
        <dbReference type="SAM" id="SignalP"/>
    </source>
</evidence>
<sequence>MTGCHCLVATTLMGLVLATATKTWRAKPFVENGVIVFAQKIREEPQQVLHYLHGSSACSMQGDFEGAAWFLIQGLKTLKEDSVSSDLLFSLGVLLLRIGNFSQGQEIFDRGLYKLIGSSYDCSDAARILEMMALMLEEEGEFEQASRCYAAAHRCIWRANQKPFRLHRISFLIRMNRLEEAENLFSLIVHRQPGSQLHLQNPVRQKTWKFGDDYGCADCLHAYMKVWNKSLEGVMSNSTVFHTREQKTYKKSREDLLERIRSLQNPRDCQAARMIVMRMEHDEMGFAASFHMVVVALSFAMQVNRTLVMEENDSWWLVDGEVCKEKSFLCYFNSIGRCRWRGTKESTREGGDGKNVSLAQMMRDERRVLVLDWKAQQKVLLHYRVRHYVPEEFKERGLLWFRSSLAGFLFRPNDFVQSHIRDHLSLLTREARSAEESVLSVHIRRGDKFTESPTVSDEVYKNIIRGLAEKKKVQHMIVESDDPVVFAKAVEWSKEFKINLLRFDTSNTTFHSGTNSKLSLQTHQINITEYATSAISLVARLALGNIFLGSFSSNVFRLAYEIAFSEENIKFSPCSLDVLWYASP</sequence>
<name>A0A7S4PMK4_GUITH</name>
<dbReference type="AlphaFoldDB" id="A0A7S4PMK4"/>
<evidence type="ECO:0000313" key="3">
    <source>
        <dbReference type="EMBL" id="CAE2338399.1"/>
    </source>
</evidence>
<dbReference type="PANTHER" id="PTHR13132">
    <property type="entry name" value="ALPHA- 1,6 -FUCOSYLTRANSFERASE"/>
    <property type="match status" value="1"/>
</dbReference>
<dbReference type="InterPro" id="IPR045573">
    <property type="entry name" value="Fut8_N_cat"/>
</dbReference>
<gene>
    <name evidence="3" type="ORF">GTHE00462_LOCUS37632</name>
</gene>
<proteinExistence type="predicted"/>
<dbReference type="Pfam" id="PF19745">
    <property type="entry name" value="FUT8_N_cat"/>
    <property type="match status" value="1"/>
</dbReference>
<dbReference type="EMBL" id="HBKN01048182">
    <property type="protein sequence ID" value="CAE2338399.1"/>
    <property type="molecule type" value="Transcribed_RNA"/>
</dbReference>
<dbReference type="Gene3D" id="1.25.40.10">
    <property type="entry name" value="Tetratricopeptide repeat domain"/>
    <property type="match status" value="1"/>
</dbReference>